<dbReference type="GO" id="GO:0016757">
    <property type="term" value="F:glycosyltransferase activity"/>
    <property type="evidence" value="ECO:0007669"/>
    <property type="project" value="TreeGrafter"/>
</dbReference>
<dbReference type="Proteomes" id="UP000321580">
    <property type="component" value="Unassembled WGS sequence"/>
</dbReference>
<proteinExistence type="predicted"/>
<organism evidence="2 3">
    <name type="scientific">Phaeodactylibacter luteus</name>
    <dbReference type="NCBI Taxonomy" id="1564516"/>
    <lineage>
        <taxon>Bacteria</taxon>
        <taxon>Pseudomonadati</taxon>
        <taxon>Bacteroidota</taxon>
        <taxon>Saprospiria</taxon>
        <taxon>Saprospirales</taxon>
        <taxon>Haliscomenobacteraceae</taxon>
        <taxon>Phaeodactylibacter</taxon>
    </lineage>
</organism>
<evidence type="ECO:0000313" key="2">
    <source>
        <dbReference type="EMBL" id="TXB63778.1"/>
    </source>
</evidence>
<feature type="domain" description="Glycosyltransferase subfamily 4-like N-terminal" evidence="1">
    <location>
        <begin position="19"/>
        <end position="201"/>
    </location>
</feature>
<keyword evidence="3" id="KW-1185">Reference proteome</keyword>
<dbReference type="Pfam" id="PF13692">
    <property type="entry name" value="Glyco_trans_1_4"/>
    <property type="match status" value="1"/>
</dbReference>
<dbReference type="OrthoDB" id="9807209at2"/>
<comment type="caution">
    <text evidence="2">The sequence shown here is derived from an EMBL/GenBank/DDBJ whole genome shotgun (WGS) entry which is preliminary data.</text>
</comment>
<evidence type="ECO:0000313" key="3">
    <source>
        <dbReference type="Proteomes" id="UP000321580"/>
    </source>
</evidence>
<dbReference type="SUPFAM" id="SSF53756">
    <property type="entry name" value="UDP-Glycosyltransferase/glycogen phosphorylase"/>
    <property type="match status" value="1"/>
</dbReference>
<protein>
    <submittedName>
        <fullName evidence="2">Glycosyltransferase</fullName>
    </submittedName>
</protein>
<reference evidence="2 3" key="1">
    <citation type="submission" date="2019-08" db="EMBL/GenBank/DDBJ databases">
        <title>Genome of Phaeodactylibacter luteus.</title>
        <authorList>
            <person name="Bowman J.P."/>
        </authorList>
    </citation>
    <scope>NUCLEOTIDE SEQUENCE [LARGE SCALE GENOMIC DNA]</scope>
    <source>
        <strain evidence="2 3">KCTC 42180</strain>
    </source>
</reference>
<dbReference type="InterPro" id="IPR028098">
    <property type="entry name" value="Glyco_trans_4-like_N"/>
</dbReference>
<dbReference type="EMBL" id="VOOR01000013">
    <property type="protein sequence ID" value="TXB63778.1"/>
    <property type="molecule type" value="Genomic_DNA"/>
</dbReference>
<dbReference type="Pfam" id="PF13579">
    <property type="entry name" value="Glyco_trans_4_4"/>
    <property type="match status" value="1"/>
</dbReference>
<dbReference type="AlphaFoldDB" id="A0A5C6RMZ0"/>
<gene>
    <name evidence="2" type="ORF">FRY97_08135</name>
</gene>
<accession>A0A5C6RMZ0</accession>
<dbReference type="CDD" id="cd03801">
    <property type="entry name" value="GT4_PimA-like"/>
    <property type="match status" value="1"/>
</dbReference>
<dbReference type="Gene3D" id="3.40.50.2000">
    <property type="entry name" value="Glycogen Phosphorylase B"/>
    <property type="match status" value="2"/>
</dbReference>
<dbReference type="PANTHER" id="PTHR12526:SF600">
    <property type="entry name" value="GLYCOSYL TRANSFERASE GROUP 1"/>
    <property type="match status" value="1"/>
</dbReference>
<dbReference type="PANTHER" id="PTHR12526">
    <property type="entry name" value="GLYCOSYLTRANSFERASE"/>
    <property type="match status" value="1"/>
</dbReference>
<sequence length="403" mass="45501">MKILQLCKKFPYPLKDGESIAVTSLSRAFHELGSEVTLLAMNTHKHYFPIDQLPAPFSYYKQVQAVPVDNRVKPWEALKHLFKPGSYHISRFVSQAFSDRLAQLLRAHQFDVIQLETPYLSPYLPLIRQHSSALVSMRAHNVEHEIWGRIVQHTRPGLKRCYLSHLTGRLRAYEVAQLQGYDYLAAITERDLQQFRQLGYEGAGSAVPIGIDCSRYHPDYGSYQRPVSFSFIGSLDWMPNQEGLKWFLDSVWGPLRQAHPTAELHVAGRNTPDWLTRLRRPGVKVHGEVPSASQFINRHSVMVVPLLAGSGMRAKILEGMALGKAVLTTPVGLEGIAAKDQQEVLIAEGPEGFLRQAQYIFGAGPRLEQMGQAARRLVQERYDSREVARGLLKAYRALNVEAL</sequence>
<keyword evidence="2" id="KW-0808">Transferase</keyword>
<name>A0A5C6RMZ0_9BACT</name>
<dbReference type="RefSeq" id="WP_147166954.1">
    <property type="nucleotide sequence ID" value="NZ_VOOR01000013.1"/>
</dbReference>
<evidence type="ECO:0000259" key="1">
    <source>
        <dbReference type="Pfam" id="PF13579"/>
    </source>
</evidence>